<evidence type="ECO:0000256" key="2">
    <source>
        <dbReference type="ARBA" id="ARBA00009533"/>
    </source>
</evidence>
<dbReference type="InterPro" id="IPR015421">
    <property type="entry name" value="PyrdxlP-dep_Trfase_major"/>
</dbReference>
<dbReference type="EC" id="4.1.1.15" evidence="3"/>
<comment type="cofactor">
    <cofactor evidence="1 7">
        <name>pyridoxal 5'-phosphate</name>
        <dbReference type="ChEBI" id="CHEBI:597326"/>
    </cofactor>
</comment>
<reference evidence="9 10" key="1">
    <citation type="submission" date="2019-09" db="EMBL/GenBank/DDBJ databases">
        <title>A chromosome-level genome assembly of the Chinese tupelo Nyssa sinensis.</title>
        <authorList>
            <person name="Yang X."/>
            <person name="Kang M."/>
            <person name="Yang Y."/>
            <person name="Xiong H."/>
            <person name="Wang M."/>
            <person name="Zhang Z."/>
            <person name="Wang Z."/>
            <person name="Wu H."/>
            <person name="Ma T."/>
            <person name="Liu J."/>
            <person name="Xi Z."/>
        </authorList>
    </citation>
    <scope>NUCLEOTIDE SEQUENCE [LARGE SCALE GENOMIC DNA]</scope>
    <source>
        <strain evidence="9">J267</strain>
        <tissue evidence="9">Leaf</tissue>
    </source>
</reference>
<dbReference type="InterPro" id="IPR002129">
    <property type="entry name" value="PyrdxlP-dep_de-COase"/>
</dbReference>
<accession>A0A5J5AFY7</accession>
<feature type="compositionally biased region" description="Basic and acidic residues" evidence="8">
    <location>
        <begin position="201"/>
        <end position="212"/>
    </location>
</feature>
<dbReference type="AlphaFoldDB" id="A0A5J5AFY7"/>
<organism evidence="9 10">
    <name type="scientific">Nyssa sinensis</name>
    <dbReference type="NCBI Taxonomy" id="561372"/>
    <lineage>
        <taxon>Eukaryota</taxon>
        <taxon>Viridiplantae</taxon>
        <taxon>Streptophyta</taxon>
        <taxon>Embryophyta</taxon>
        <taxon>Tracheophyta</taxon>
        <taxon>Spermatophyta</taxon>
        <taxon>Magnoliopsida</taxon>
        <taxon>eudicotyledons</taxon>
        <taxon>Gunneridae</taxon>
        <taxon>Pentapetalae</taxon>
        <taxon>asterids</taxon>
        <taxon>Cornales</taxon>
        <taxon>Nyssaceae</taxon>
        <taxon>Nyssa</taxon>
    </lineage>
</organism>
<evidence type="ECO:0000313" key="10">
    <source>
        <dbReference type="Proteomes" id="UP000325577"/>
    </source>
</evidence>
<evidence type="ECO:0000256" key="5">
    <source>
        <dbReference type="ARBA" id="ARBA00022898"/>
    </source>
</evidence>
<dbReference type="Gene3D" id="3.40.640.10">
    <property type="entry name" value="Type I PLP-dependent aspartate aminotransferase-like (Major domain)"/>
    <property type="match status" value="1"/>
</dbReference>
<dbReference type="GO" id="GO:0006538">
    <property type="term" value="P:L-glutamate catabolic process"/>
    <property type="evidence" value="ECO:0007669"/>
    <property type="project" value="TreeGrafter"/>
</dbReference>
<dbReference type="GO" id="GO:0030170">
    <property type="term" value="F:pyridoxal phosphate binding"/>
    <property type="evidence" value="ECO:0007669"/>
    <property type="project" value="InterPro"/>
</dbReference>
<evidence type="ECO:0000256" key="4">
    <source>
        <dbReference type="ARBA" id="ARBA00022860"/>
    </source>
</evidence>
<evidence type="ECO:0000256" key="6">
    <source>
        <dbReference type="ARBA" id="ARBA00023239"/>
    </source>
</evidence>
<dbReference type="PANTHER" id="PTHR43321">
    <property type="entry name" value="GLUTAMATE DECARBOXYLASE"/>
    <property type="match status" value="1"/>
</dbReference>
<keyword evidence="10" id="KW-1185">Reference proteome</keyword>
<dbReference type="GO" id="GO:0004351">
    <property type="term" value="F:glutamate decarboxylase activity"/>
    <property type="evidence" value="ECO:0007669"/>
    <property type="project" value="UniProtKB-EC"/>
</dbReference>
<keyword evidence="4" id="KW-0112">Calmodulin-binding</keyword>
<evidence type="ECO:0000256" key="3">
    <source>
        <dbReference type="ARBA" id="ARBA00012421"/>
    </source>
</evidence>
<dbReference type="OrthoDB" id="1937243at2759"/>
<dbReference type="EMBL" id="CM018044">
    <property type="protein sequence ID" value="KAA8529913.1"/>
    <property type="molecule type" value="Genomic_DNA"/>
</dbReference>
<dbReference type="GO" id="GO:0005829">
    <property type="term" value="C:cytosol"/>
    <property type="evidence" value="ECO:0007669"/>
    <property type="project" value="TreeGrafter"/>
</dbReference>
<dbReference type="Pfam" id="PF00282">
    <property type="entry name" value="Pyridoxal_deC"/>
    <property type="match status" value="1"/>
</dbReference>
<dbReference type="InterPro" id="IPR010107">
    <property type="entry name" value="Glutamate_decarboxylase"/>
</dbReference>
<protein>
    <recommendedName>
        <fullName evidence="3">glutamate decarboxylase</fullName>
        <ecNumber evidence="3">4.1.1.15</ecNumber>
    </recommendedName>
</protein>
<evidence type="ECO:0000313" key="9">
    <source>
        <dbReference type="EMBL" id="KAA8529913.1"/>
    </source>
</evidence>
<name>A0A5J5AFY7_9ASTE</name>
<sequence length="229" mass="25990">MELKEVKLREGYYVMDPKKAVDMVDENTICVAVILGSTLTREFENVKLLNDLLAEKNKKTGLEPSIIHFNSKFVHENTKHGYRKVIRNCMESAKRLREGLEKTGRFDIISKDKGIPLVAFSIKDKNSLTFELSKALRHNGRTVPAYTMPANVEHMTVLQVVVREDLRRNLIEKLVSHIKSALSELTEAPFIPRISFTVEVKPSESGDDKEALHTPQTSIQGEQDKTEIS</sequence>
<dbReference type="SUPFAM" id="SSF53383">
    <property type="entry name" value="PLP-dependent transferases"/>
    <property type="match status" value="1"/>
</dbReference>
<dbReference type="Gene3D" id="3.90.1150.160">
    <property type="match status" value="1"/>
</dbReference>
<proteinExistence type="inferred from homology"/>
<feature type="region of interest" description="Disordered" evidence="8">
    <location>
        <begin position="201"/>
        <end position="229"/>
    </location>
</feature>
<evidence type="ECO:0000256" key="7">
    <source>
        <dbReference type="RuleBase" id="RU000382"/>
    </source>
</evidence>
<keyword evidence="5 7" id="KW-0663">Pyridoxal phosphate</keyword>
<dbReference type="FunFam" id="3.90.1150.160:FF:000001">
    <property type="entry name" value="Glutamate decarboxylase"/>
    <property type="match status" value="1"/>
</dbReference>
<comment type="similarity">
    <text evidence="2 7">Belongs to the group II decarboxylase family.</text>
</comment>
<keyword evidence="6 7" id="KW-0456">Lyase</keyword>
<dbReference type="InterPro" id="IPR015424">
    <property type="entry name" value="PyrdxlP-dep_Trfase"/>
</dbReference>
<evidence type="ECO:0000256" key="1">
    <source>
        <dbReference type="ARBA" id="ARBA00001933"/>
    </source>
</evidence>
<dbReference type="Proteomes" id="UP000325577">
    <property type="component" value="Linkage Group LG20"/>
</dbReference>
<gene>
    <name evidence="9" type="ORF">F0562_034483</name>
</gene>
<evidence type="ECO:0000256" key="8">
    <source>
        <dbReference type="SAM" id="MobiDB-lite"/>
    </source>
</evidence>
<dbReference type="GO" id="GO:0005516">
    <property type="term" value="F:calmodulin binding"/>
    <property type="evidence" value="ECO:0007669"/>
    <property type="project" value="UniProtKB-KW"/>
</dbReference>
<dbReference type="PANTHER" id="PTHR43321:SF13">
    <property type="entry name" value="GLUTAMATE DECARBOXYLASE"/>
    <property type="match status" value="1"/>
</dbReference>